<evidence type="ECO:0000256" key="1">
    <source>
        <dbReference type="ARBA" id="ARBA00022737"/>
    </source>
</evidence>
<evidence type="ECO:0000256" key="3">
    <source>
        <dbReference type="ARBA" id="ARBA00022884"/>
    </source>
</evidence>
<proteinExistence type="predicted"/>
<gene>
    <name evidence="7" type="ORF">C2S53_012333</name>
</gene>
<dbReference type="EMBL" id="SDAM02000064">
    <property type="protein sequence ID" value="KAH6832754.1"/>
    <property type="molecule type" value="Genomic_DNA"/>
</dbReference>
<dbReference type="InterPro" id="IPR011989">
    <property type="entry name" value="ARM-like"/>
</dbReference>
<dbReference type="Pfam" id="PF00806">
    <property type="entry name" value="PUF"/>
    <property type="match status" value="7"/>
</dbReference>
<comment type="caution">
    <text evidence="7">The sequence shown here is derived from an EMBL/GenBank/DDBJ whole genome shotgun (WGS) entry which is preliminary data.</text>
</comment>
<keyword evidence="1" id="KW-0677">Repeat</keyword>
<evidence type="ECO:0000259" key="6">
    <source>
        <dbReference type="PROSITE" id="PS50303"/>
    </source>
</evidence>
<dbReference type="InterPro" id="IPR033133">
    <property type="entry name" value="PUM-HD"/>
</dbReference>
<dbReference type="SUPFAM" id="SSF48371">
    <property type="entry name" value="ARM repeat"/>
    <property type="match status" value="1"/>
</dbReference>
<dbReference type="Proteomes" id="UP001190926">
    <property type="component" value="Unassembled WGS sequence"/>
</dbReference>
<feature type="repeat" description="Pumilio" evidence="5">
    <location>
        <begin position="366"/>
        <end position="401"/>
    </location>
</feature>
<sequence length="540" mass="60712">MEPQIFRNHGSTSFIPPEDIIVSGGNRFIPAANHHETPPITYPDQSIESAFSRLNLSSDVRLPSEATSSLSYPASIYGGRVAASPVSIPSPMAFGGNQQASIWAQAQISNASINGPFRFPGAHQELNVGPDFAGRGPYLHAGDLNQLMQSNQRQDFYGDTDNLERYSLHGKEPFSRNDRYIVPTVPFDRKNRCFSSRNSLYADQRLHKHQQHLTPENMSGIVLSLAKDQVWSEILNLKLEEGLREDEIEMILLEVMDFFPDLFMNQFGSQFVQKLFAVCNEDQRSRFIIALTKSPYKLITICLNSFGARAMQKLLEKLNTPQQISFVVASLAPGVFPLATDPNGQHVINYCVKRFPGEYTKHLLNKVTENCFKIATSKSGCCVLQSCVENSRGDAREQLIREIIENAVHLAEDPYGNYVVQHLIGMKMQEVTKYLLKRFRGCFVSLSCNKYASNVVEKLLESEEEVSVTIVVELLRSPNAPMLLQDPFGNFVIQSALGASKGEVYDLLYDWIAANAPSMQSNLYGKKILAWFQKKKLYKM</sequence>
<evidence type="ECO:0000256" key="5">
    <source>
        <dbReference type="PROSITE-ProRule" id="PRU00317"/>
    </source>
</evidence>
<dbReference type="FunFam" id="1.25.10.10:FF:000237">
    <property type="entry name" value="Pumilio homolog 9"/>
    <property type="match status" value="1"/>
</dbReference>
<feature type="repeat" description="Pumilio" evidence="5">
    <location>
        <begin position="438"/>
        <end position="473"/>
    </location>
</feature>
<keyword evidence="3" id="KW-0694">RNA-binding</keyword>
<name>A0AAD4JF96_PERFH</name>
<feature type="repeat" description="Pumilio" evidence="5">
    <location>
        <begin position="254"/>
        <end position="290"/>
    </location>
</feature>
<feature type="repeat" description="Pumilio" evidence="5">
    <location>
        <begin position="402"/>
        <end position="437"/>
    </location>
</feature>
<dbReference type="InterPro" id="IPR033712">
    <property type="entry name" value="Pumilio_RNA-bd"/>
</dbReference>
<dbReference type="PROSITE" id="PS50303">
    <property type="entry name" value="PUM_HD"/>
    <property type="match status" value="1"/>
</dbReference>
<dbReference type="InterPro" id="IPR016024">
    <property type="entry name" value="ARM-type_fold"/>
</dbReference>
<dbReference type="PANTHER" id="PTHR12537:SF63">
    <property type="entry name" value="PUMILIO HOMOLOG 15"/>
    <property type="match status" value="1"/>
</dbReference>
<evidence type="ECO:0000256" key="4">
    <source>
        <dbReference type="ARBA" id="ARBA00058490"/>
    </source>
</evidence>
<feature type="domain" description="PUM-HD" evidence="6">
    <location>
        <begin position="196"/>
        <end position="536"/>
    </location>
</feature>
<comment type="function">
    <text evidence="4">Sequence-specific RNA-binding protein that regulates translation and mRNA stability by binding the 3'-UTR of target mRNAs.</text>
</comment>
<dbReference type="PROSITE" id="PS50302">
    <property type="entry name" value="PUM"/>
    <property type="match status" value="4"/>
</dbReference>
<keyword evidence="2" id="KW-0810">Translation regulation</keyword>
<dbReference type="GO" id="GO:0006417">
    <property type="term" value="P:regulation of translation"/>
    <property type="evidence" value="ECO:0007669"/>
    <property type="project" value="UniProtKB-KW"/>
</dbReference>
<organism evidence="7 8">
    <name type="scientific">Perilla frutescens var. hirtella</name>
    <name type="common">Perilla citriodora</name>
    <name type="synonym">Perilla setoyensis</name>
    <dbReference type="NCBI Taxonomy" id="608512"/>
    <lineage>
        <taxon>Eukaryota</taxon>
        <taxon>Viridiplantae</taxon>
        <taxon>Streptophyta</taxon>
        <taxon>Embryophyta</taxon>
        <taxon>Tracheophyta</taxon>
        <taxon>Spermatophyta</taxon>
        <taxon>Magnoliopsida</taxon>
        <taxon>eudicotyledons</taxon>
        <taxon>Gunneridae</taxon>
        <taxon>Pentapetalae</taxon>
        <taxon>asterids</taxon>
        <taxon>lamiids</taxon>
        <taxon>Lamiales</taxon>
        <taxon>Lamiaceae</taxon>
        <taxon>Nepetoideae</taxon>
        <taxon>Elsholtzieae</taxon>
        <taxon>Perilla</taxon>
    </lineage>
</organism>
<dbReference type="GO" id="GO:0003729">
    <property type="term" value="F:mRNA binding"/>
    <property type="evidence" value="ECO:0007669"/>
    <property type="project" value="TreeGrafter"/>
</dbReference>
<dbReference type="Gene3D" id="1.25.10.10">
    <property type="entry name" value="Leucine-rich Repeat Variant"/>
    <property type="match status" value="1"/>
</dbReference>
<reference evidence="7 8" key="1">
    <citation type="journal article" date="2021" name="Nat. Commun.">
        <title>Incipient diploidization of the medicinal plant Perilla within 10,000 years.</title>
        <authorList>
            <person name="Zhang Y."/>
            <person name="Shen Q."/>
            <person name="Leng L."/>
            <person name="Zhang D."/>
            <person name="Chen S."/>
            <person name="Shi Y."/>
            <person name="Ning Z."/>
            <person name="Chen S."/>
        </authorList>
    </citation>
    <scope>NUCLEOTIDE SEQUENCE [LARGE SCALE GENOMIC DNA]</scope>
    <source>
        <strain evidence="8">cv. PC099</strain>
    </source>
</reference>
<protein>
    <recommendedName>
        <fullName evidence="6">PUM-HD domain-containing protein</fullName>
    </recommendedName>
</protein>
<evidence type="ECO:0000313" key="7">
    <source>
        <dbReference type="EMBL" id="KAH6832754.1"/>
    </source>
</evidence>
<dbReference type="AlphaFoldDB" id="A0AAD4JF96"/>
<evidence type="ECO:0000256" key="2">
    <source>
        <dbReference type="ARBA" id="ARBA00022845"/>
    </source>
</evidence>
<evidence type="ECO:0000313" key="8">
    <source>
        <dbReference type="Proteomes" id="UP001190926"/>
    </source>
</evidence>
<dbReference type="CDD" id="cd07920">
    <property type="entry name" value="Pumilio"/>
    <property type="match status" value="1"/>
</dbReference>
<keyword evidence="8" id="KW-1185">Reference proteome</keyword>
<dbReference type="GO" id="GO:0005737">
    <property type="term" value="C:cytoplasm"/>
    <property type="evidence" value="ECO:0007669"/>
    <property type="project" value="TreeGrafter"/>
</dbReference>
<dbReference type="SMART" id="SM00025">
    <property type="entry name" value="Pumilio"/>
    <property type="match status" value="7"/>
</dbReference>
<dbReference type="InterPro" id="IPR001313">
    <property type="entry name" value="Pumilio_RNA-bd_rpt"/>
</dbReference>
<dbReference type="PANTHER" id="PTHR12537">
    <property type="entry name" value="RNA BINDING PROTEIN PUMILIO-RELATED"/>
    <property type="match status" value="1"/>
</dbReference>
<accession>A0AAD4JF96</accession>